<gene>
    <name evidence="1" type="ORF">NCS_11537</name>
</gene>
<dbReference type="EMBL" id="LT841358">
    <property type="protein sequence ID" value="SMH71725.1"/>
    <property type="molecule type" value="Genomic_DNA"/>
</dbReference>
<sequence>MSIKNTQVTQLEIRLTNLNSLKIYT</sequence>
<reference evidence="2" key="1">
    <citation type="submission" date="2017-03" db="EMBL/GenBank/DDBJ databases">
        <authorList>
            <person name="Herbold C."/>
        </authorList>
    </citation>
    <scope>NUCLEOTIDE SEQUENCE [LARGE SCALE GENOMIC DNA]</scope>
</reference>
<keyword evidence="2" id="KW-1185">Reference proteome</keyword>
<protein>
    <submittedName>
        <fullName evidence="1">Uncharacterized protein</fullName>
    </submittedName>
</protein>
<dbReference type="AlphaFoldDB" id="A0A2H1FG28"/>
<proteinExistence type="predicted"/>
<dbReference type="Proteomes" id="UP000230607">
    <property type="component" value="Chromosome 1"/>
</dbReference>
<evidence type="ECO:0000313" key="1">
    <source>
        <dbReference type="EMBL" id="SMH71725.1"/>
    </source>
</evidence>
<evidence type="ECO:0000313" key="2">
    <source>
        <dbReference type="Proteomes" id="UP000230607"/>
    </source>
</evidence>
<accession>A0A2H1FG28</accession>
<organism evidence="1 2">
    <name type="scientific">Candidatus Nitrosotalea okcheonensis</name>
    <dbReference type="NCBI Taxonomy" id="1903276"/>
    <lineage>
        <taxon>Archaea</taxon>
        <taxon>Nitrososphaerota</taxon>
        <taxon>Nitrososphaeria</taxon>
        <taxon>Nitrosotaleales</taxon>
        <taxon>Nitrosotaleaceae</taxon>
        <taxon>Nitrosotalea</taxon>
    </lineage>
</organism>
<name>A0A2H1FG28_9ARCH</name>